<dbReference type="GeneID" id="108041473"/>
<evidence type="ECO:0000256" key="7">
    <source>
        <dbReference type="ARBA" id="ARBA00023136"/>
    </source>
</evidence>
<accession>A0ABM5J2T6</accession>
<feature type="domain" description="G-protein coupled receptors family 1 profile" evidence="12">
    <location>
        <begin position="295"/>
        <end position="839"/>
    </location>
</feature>
<comment type="subcellular location">
    <subcellularLocation>
        <location evidence="1">Cell membrane</location>
        <topology evidence="1">Multi-pass membrane protein</topology>
    </subcellularLocation>
</comment>
<evidence type="ECO:0000313" key="13">
    <source>
        <dbReference type="EnsemblMetazoa" id="XP_044313138.1"/>
    </source>
</evidence>
<dbReference type="SMART" id="SM01381">
    <property type="entry name" value="7TM_GPCR_Srsx"/>
    <property type="match status" value="1"/>
</dbReference>
<feature type="transmembrane region" description="Helical" evidence="11">
    <location>
        <begin position="395"/>
        <end position="418"/>
    </location>
</feature>
<dbReference type="Proteomes" id="UP001652680">
    <property type="component" value="Unassembled WGS sequence"/>
</dbReference>
<feature type="compositionally biased region" description="Gly residues" evidence="10">
    <location>
        <begin position="659"/>
        <end position="684"/>
    </location>
</feature>
<keyword evidence="9" id="KW-0807">Transducer</keyword>
<protein>
    <recommendedName>
        <fullName evidence="12">G-protein coupled receptors family 1 profile domain-containing protein</fullName>
    </recommendedName>
</protein>
<dbReference type="EnsemblMetazoa" id="XM_044457203.1">
    <property type="protein sequence ID" value="XP_044313138.1"/>
    <property type="gene ID" value="LOC108041473"/>
</dbReference>
<keyword evidence="5 11" id="KW-1133">Transmembrane helix</keyword>
<evidence type="ECO:0000256" key="8">
    <source>
        <dbReference type="ARBA" id="ARBA00023170"/>
    </source>
</evidence>
<evidence type="ECO:0000256" key="9">
    <source>
        <dbReference type="ARBA" id="ARBA00023224"/>
    </source>
</evidence>
<evidence type="ECO:0000256" key="4">
    <source>
        <dbReference type="ARBA" id="ARBA00022692"/>
    </source>
</evidence>
<name>A0ABM5J2T6_DRORH</name>
<evidence type="ECO:0000256" key="3">
    <source>
        <dbReference type="ARBA" id="ARBA00022475"/>
    </source>
</evidence>
<feature type="transmembrane region" description="Helical" evidence="11">
    <location>
        <begin position="280"/>
        <end position="303"/>
    </location>
</feature>
<feature type="transmembrane region" description="Helical" evidence="11">
    <location>
        <begin position="786"/>
        <end position="808"/>
    </location>
</feature>
<dbReference type="PRINTS" id="PR00237">
    <property type="entry name" value="GPCRRHODOPSN"/>
</dbReference>
<evidence type="ECO:0000313" key="14">
    <source>
        <dbReference type="Proteomes" id="UP001652680"/>
    </source>
</evidence>
<dbReference type="PROSITE" id="PS50262">
    <property type="entry name" value="G_PROTEIN_RECEP_F1_2"/>
    <property type="match status" value="1"/>
</dbReference>
<feature type="compositionally biased region" description="Gly residues" evidence="10">
    <location>
        <begin position="574"/>
        <end position="583"/>
    </location>
</feature>
<keyword evidence="14" id="KW-1185">Reference proteome</keyword>
<dbReference type="RefSeq" id="XP_044313138.1">
    <property type="nucleotide sequence ID" value="XM_044457203.1"/>
</dbReference>
<keyword evidence="4 11" id="KW-0812">Transmembrane</keyword>
<dbReference type="Pfam" id="PF00001">
    <property type="entry name" value="7tm_1"/>
    <property type="match status" value="1"/>
</dbReference>
<feature type="compositionally biased region" description="Polar residues" evidence="10">
    <location>
        <begin position="707"/>
        <end position="716"/>
    </location>
</feature>
<feature type="transmembrane region" description="Helical" evidence="11">
    <location>
        <begin position="353"/>
        <end position="374"/>
    </location>
</feature>
<keyword evidence="8" id="KW-0675">Receptor</keyword>
<organism evidence="13 14">
    <name type="scientific">Drosophila rhopaloa</name>
    <name type="common">Fruit fly</name>
    <dbReference type="NCBI Taxonomy" id="1041015"/>
    <lineage>
        <taxon>Eukaryota</taxon>
        <taxon>Metazoa</taxon>
        <taxon>Ecdysozoa</taxon>
        <taxon>Arthropoda</taxon>
        <taxon>Hexapoda</taxon>
        <taxon>Insecta</taxon>
        <taxon>Pterygota</taxon>
        <taxon>Neoptera</taxon>
        <taxon>Endopterygota</taxon>
        <taxon>Diptera</taxon>
        <taxon>Brachycera</taxon>
        <taxon>Muscomorpha</taxon>
        <taxon>Ephydroidea</taxon>
        <taxon>Drosophilidae</taxon>
        <taxon>Drosophila</taxon>
        <taxon>Sophophora</taxon>
    </lineage>
</organism>
<dbReference type="SUPFAM" id="SSF81321">
    <property type="entry name" value="Family A G protein-coupled receptor-like"/>
    <property type="match status" value="1"/>
</dbReference>
<feature type="compositionally biased region" description="Low complexity" evidence="10">
    <location>
        <begin position="604"/>
        <end position="621"/>
    </location>
</feature>
<reference evidence="13" key="2">
    <citation type="submission" date="2025-05" db="UniProtKB">
        <authorList>
            <consortium name="EnsemblMetazoa"/>
        </authorList>
    </citation>
    <scope>IDENTIFICATION</scope>
</reference>
<feature type="compositionally biased region" description="Low complexity" evidence="10">
    <location>
        <begin position="685"/>
        <end position="699"/>
    </location>
</feature>
<proteinExistence type="inferred from homology"/>
<keyword evidence="3" id="KW-1003">Cell membrane</keyword>
<evidence type="ECO:0000256" key="1">
    <source>
        <dbReference type="ARBA" id="ARBA00004651"/>
    </source>
</evidence>
<evidence type="ECO:0000259" key="12">
    <source>
        <dbReference type="PROSITE" id="PS50262"/>
    </source>
</evidence>
<feature type="region of interest" description="Disordered" evidence="10">
    <location>
        <begin position="598"/>
        <end position="739"/>
    </location>
</feature>
<feature type="region of interest" description="Disordered" evidence="10">
    <location>
        <begin position="1"/>
        <end position="28"/>
    </location>
</feature>
<evidence type="ECO:0000256" key="6">
    <source>
        <dbReference type="ARBA" id="ARBA00023040"/>
    </source>
</evidence>
<feature type="transmembrane region" description="Helical" evidence="11">
    <location>
        <begin position="820"/>
        <end position="842"/>
    </location>
</feature>
<sequence>MEMQSYSGHGPTTAATTTATQPTATANASDTTATFFQRHFNCRLEETAWPEVWRPFINCESSNTSSNSNHILPTSNILINGSNNTFQCARQTFDEAEQTASYRCDGESPLSESCTLRLKARLLQVPHEAYEQFRLAINEALSDNASDTLSDSSSCENGEDVLQCELGHPQEPFLCHLQQHQRKPFRQLEGAEEHPSNDSLLEAYQIELTDGLWSFLNLSELMDPGNETFGILNGTSTSLDMVLSNYTALTTTTVASTAATSADIGVTRSFLDYSPHGYDWLFLFVVFFIFAGGLGNILVCLAVALDRKLQNVTNYFLFSLAIADLLVSLFVMPMGAIPAFLGYWPLGFTWCNIYVTCDVLACSSSILHMCFISLGRYLGIRNPLGSRHRSTKRLAGIKIAIVWVMAMMVSSSITVLGLVNEKNIMPEPNVCVINNRAFFVFGSLVAFYIPMLMMVTTYALTIPLLRKKARFAAEHPESELFRRLGGRFTIRSQHSQQQLQMHSSFSSGNNKFLSMGDGNRNFNHAGGGMEEGAVLGGGATRGNSVEPAERPLMQQRTTSCRSIGTVSFRNVANGSGGVGGSGSRGATTARSSFRFSGGGILRHSSSPASSCHSTNKSHSSSFWRKHGGNPNLMDSHPNRRASVRVSISQPQLGYPPNGSGNGSGAGGGGSGAGGGTEGGGGGNGSSTATTSCTTPGGTSMMKIATIQGPTLSLGQSQGAGGNHLVEQGRPPASNPDERQRHKMRPFKFALNRVATPTLNLRFLNNRSKRNSLSANAVATEQKATKVLGLVFFTFVLCWSPFFILNIIFAACPECQVPEHVVNTCLWLGYVSSTINPIIYTIFNRTFRAAFIRLLKCNCERSGRPLRFRSVTEGRSALSLCAPSALPLAISFQGAPLMTPSTANATPLSEFRGSYTITDDEC</sequence>
<dbReference type="InterPro" id="IPR000276">
    <property type="entry name" value="GPCR_Rhodpsn"/>
</dbReference>
<feature type="transmembrane region" description="Helical" evidence="11">
    <location>
        <begin position="438"/>
        <end position="460"/>
    </location>
</feature>
<dbReference type="PANTHER" id="PTHR24247">
    <property type="entry name" value="5-HYDROXYTRYPTAMINE RECEPTOR"/>
    <property type="match status" value="1"/>
</dbReference>
<dbReference type="Gene3D" id="1.20.1070.10">
    <property type="entry name" value="Rhodopsin 7-helix transmembrane proteins"/>
    <property type="match status" value="2"/>
</dbReference>
<evidence type="ECO:0000256" key="11">
    <source>
        <dbReference type="SAM" id="Phobius"/>
    </source>
</evidence>
<dbReference type="InterPro" id="IPR017452">
    <property type="entry name" value="GPCR_Rhodpsn_7TM"/>
</dbReference>
<evidence type="ECO:0000256" key="5">
    <source>
        <dbReference type="ARBA" id="ARBA00022989"/>
    </source>
</evidence>
<comment type="similarity">
    <text evidence="2">Belongs to the G-protein coupled receptor 1 family.</text>
</comment>
<feature type="region of interest" description="Disordered" evidence="10">
    <location>
        <begin position="572"/>
        <end position="591"/>
    </location>
</feature>
<evidence type="ECO:0000256" key="10">
    <source>
        <dbReference type="SAM" id="MobiDB-lite"/>
    </source>
</evidence>
<feature type="compositionally biased region" description="Low complexity" evidence="10">
    <location>
        <begin position="12"/>
        <end position="28"/>
    </location>
</feature>
<keyword evidence="7 11" id="KW-0472">Membrane</keyword>
<dbReference type="PANTHER" id="PTHR24247:SF228">
    <property type="entry name" value="5-HYDROXYTRYPTAMINE (SEROTONIN) RECEPTOR 2A, ISOFORM B"/>
    <property type="match status" value="1"/>
</dbReference>
<reference evidence="14" key="1">
    <citation type="journal article" date="2021" name="Elife">
        <title>Highly contiguous assemblies of 101 drosophilid genomes.</title>
        <authorList>
            <person name="Kim B.Y."/>
            <person name="Wang J.R."/>
            <person name="Miller D.E."/>
            <person name="Barmina O."/>
            <person name="Delaney E."/>
            <person name="Thompson A."/>
            <person name="Comeault A.A."/>
            <person name="Peede D."/>
            <person name="D'Agostino E.R."/>
            <person name="Pelaez J."/>
            <person name="Aguilar J.M."/>
            <person name="Haji D."/>
            <person name="Matsunaga T."/>
            <person name="Armstrong E.E."/>
            <person name="Zych M."/>
            <person name="Ogawa Y."/>
            <person name="Stamenkovic-Radak M."/>
            <person name="Jelic M."/>
            <person name="Veselinovic M.S."/>
            <person name="Tanaskovic M."/>
            <person name="Eric P."/>
            <person name="Gao J.J."/>
            <person name="Katoh T.K."/>
            <person name="Toda M.J."/>
            <person name="Watabe H."/>
            <person name="Watada M."/>
            <person name="Davis J.S."/>
            <person name="Moyle L.C."/>
            <person name="Manoli G."/>
            <person name="Bertolini E."/>
            <person name="Kostal V."/>
            <person name="Hawley R.S."/>
            <person name="Takahashi A."/>
            <person name="Jones C.D."/>
            <person name="Price D.K."/>
            <person name="Whiteman N."/>
            <person name="Kopp A."/>
            <person name="Matute D.R."/>
            <person name="Petrov D.A."/>
        </authorList>
    </citation>
    <scope>NUCLEOTIDE SEQUENCE [LARGE SCALE GENOMIC DNA]</scope>
</reference>
<feature type="transmembrane region" description="Helical" evidence="11">
    <location>
        <begin position="315"/>
        <end position="341"/>
    </location>
</feature>
<evidence type="ECO:0000256" key="2">
    <source>
        <dbReference type="ARBA" id="ARBA00010663"/>
    </source>
</evidence>
<keyword evidence="6" id="KW-0297">G-protein coupled receptor</keyword>